<comment type="caution">
    <text evidence="1">The sequence shown here is derived from an EMBL/GenBank/DDBJ whole genome shotgun (WGS) entry which is preliminary data.</text>
</comment>
<dbReference type="EMBL" id="JAVDQD010000012">
    <property type="protein sequence ID" value="MDR6241813.1"/>
    <property type="molecule type" value="Genomic_DNA"/>
</dbReference>
<name>A0AAE4BVK7_9BACT</name>
<gene>
    <name evidence="1" type="ORF">HNQ88_004900</name>
</gene>
<sequence>MEIIFYAVLIIAFGSVIFSRIKKAHSRKDDPAISIFNKLYLTNSIHAPKLNYQLVYSFPYYTITFIKKSDYEYCESKGINQLFKEEIQQLHMDHYKFDVHKAVYFNVIEA</sequence>
<dbReference type="AlphaFoldDB" id="A0AAE4BVK7"/>
<dbReference type="Proteomes" id="UP001185092">
    <property type="component" value="Unassembled WGS sequence"/>
</dbReference>
<protein>
    <submittedName>
        <fullName evidence="1">Uncharacterized protein</fullName>
    </submittedName>
</protein>
<proteinExistence type="predicted"/>
<evidence type="ECO:0000313" key="2">
    <source>
        <dbReference type="Proteomes" id="UP001185092"/>
    </source>
</evidence>
<keyword evidence="2" id="KW-1185">Reference proteome</keyword>
<organism evidence="1 2">
    <name type="scientific">Aureibacter tunicatorum</name>
    <dbReference type="NCBI Taxonomy" id="866807"/>
    <lineage>
        <taxon>Bacteria</taxon>
        <taxon>Pseudomonadati</taxon>
        <taxon>Bacteroidota</taxon>
        <taxon>Cytophagia</taxon>
        <taxon>Cytophagales</taxon>
        <taxon>Persicobacteraceae</taxon>
        <taxon>Aureibacter</taxon>
    </lineage>
</organism>
<reference evidence="1" key="1">
    <citation type="submission" date="2023-07" db="EMBL/GenBank/DDBJ databases">
        <title>Genomic Encyclopedia of Type Strains, Phase IV (KMG-IV): sequencing the most valuable type-strain genomes for metagenomic binning, comparative biology and taxonomic classification.</title>
        <authorList>
            <person name="Goeker M."/>
        </authorList>
    </citation>
    <scope>NUCLEOTIDE SEQUENCE</scope>
    <source>
        <strain evidence="1">DSM 26174</strain>
    </source>
</reference>
<evidence type="ECO:0000313" key="1">
    <source>
        <dbReference type="EMBL" id="MDR6241813.1"/>
    </source>
</evidence>
<dbReference type="RefSeq" id="WP_309942925.1">
    <property type="nucleotide sequence ID" value="NZ_AP025307.1"/>
</dbReference>
<accession>A0AAE4BVK7</accession>